<feature type="region of interest" description="Disordered" evidence="1">
    <location>
        <begin position="1"/>
        <end position="26"/>
    </location>
</feature>
<feature type="compositionally biased region" description="Pro residues" evidence="1">
    <location>
        <begin position="267"/>
        <end position="277"/>
    </location>
</feature>
<proteinExistence type="predicted"/>
<feature type="compositionally biased region" description="Basic and acidic residues" evidence="1">
    <location>
        <begin position="9"/>
        <end position="26"/>
    </location>
</feature>
<gene>
    <name evidence="2" type="ORF">GPECTOR_2g1595</name>
</gene>
<keyword evidence="3" id="KW-1185">Reference proteome</keyword>
<comment type="caution">
    <text evidence="2">The sequence shown here is derived from an EMBL/GenBank/DDBJ whole genome shotgun (WGS) entry which is preliminary data.</text>
</comment>
<accession>A0A150H202</accession>
<evidence type="ECO:0000313" key="2">
    <source>
        <dbReference type="EMBL" id="KXZ56043.1"/>
    </source>
</evidence>
<feature type="region of interest" description="Disordered" evidence="1">
    <location>
        <begin position="301"/>
        <end position="465"/>
    </location>
</feature>
<evidence type="ECO:0000256" key="1">
    <source>
        <dbReference type="SAM" id="MobiDB-lite"/>
    </source>
</evidence>
<name>A0A150H202_GONPE</name>
<dbReference type="EMBL" id="LSYV01000003">
    <property type="protein sequence ID" value="KXZ56043.1"/>
    <property type="molecule type" value="Genomic_DNA"/>
</dbReference>
<feature type="compositionally biased region" description="Pro residues" evidence="1">
    <location>
        <begin position="431"/>
        <end position="441"/>
    </location>
</feature>
<feature type="region of interest" description="Disordered" evidence="1">
    <location>
        <begin position="148"/>
        <end position="171"/>
    </location>
</feature>
<feature type="region of interest" description="Disordered" evidence="1">
    <location>
        <begin position="573"/>
        <end position="597"/>
    </location>
</feature>
<feature type="region of interest" description="Disordered" evidence="1">
    <location>
        <begin position="502"/>
        <end position="555"/>
    </location>
</feature>
<reference evidence="3" key="1">
    <citation type="journal article" date="2016" name="Nat. Commun.">
        <title>The Gonium pectorale genome demonstrates co-option of cell cycle regulation during the evolution of multicellularity.</title>
        <authorList>
            <person name="Hanschen E.R."/>
            <person name="Marriage T.N."/>
            <person name="Ferris P.J."/>
            <person name="Hamaji T."/>
            <person name="Toyoda A."/>
            <person name="Fujiyama A."/>
            <person name="Neme R."/>
            <person name="Noguchi H."/>
            <person name="Minakuchi Y."/>
            <person name="Suzuki M."/>
            <person name="Kawai-Toyooka H."/>
            <person name="Smith D.R."/>
            <person name="Sparks H."/>
            <person name="Anderson J."/>
            <person name="Bakaric R."/>
            <person name="Luria V."/>
            <person name="Karger A."/>
            <person name="Kirschner M.W."/>
            <person name="Durand P.M."/>
            <person name="Michod R.E."/>
            <person name="Nozaki H."/>
            <person name="Olson B.J."/>
        </authorList>
    </citation>
    <scope>NUCLEOTIDE SEQUENCE [LARGE SCALE GENOMIC DNA]</scope>
    <source>
        <strain evidence="3">NIES-2863</strain>
    </source>
</reference>
<sequence>MKNVLQVMDEDKARREASQRGAVDRPPDIILNTDLRAYERLTSAEAQRADVAAQRAAEEAAAAAAAGGADGGRASGPLAAAAAAAQAQAQQARDFSLLSKNPEMRRKMLEQRQRMLQYAAGVNLRSGAPGIKPLNLPAIRSKVAANWRDHGRGTGDGGGEDGSDGGAALDGNLWEAPQPAEWRLRMHAARRRALLLVGAAARWQVALSRRPGPKRLPRVNSFSYYIPQVLGDEAPRFIEEAKAVAKIKADAAAKQWGPEEAAIPEQPDSPAPILPRGPPRRGMSDSGFTATAAAAVAAVGSGGGGAAAADSAAPAPAPAPVVSGGAGAAGPLASGVVRPRKLGKSSSDKALPDPSYPYRGGRTSASGHISDADVRYGGPRRPRSGSSIGGPRLPAISGGSGGGRVSASGAGGGHGYGYGRASSFVAAGDGTPPPAAAPRPPCGKLSRVSSTAQGRASRRQSDSALAMAKGVPASIAAAAAAAAAAMGDAGALCLQQAAAATAGGAGSAAPSPKPKRGSETGGGGGSTAVPDSPGFLPPLPGSGGSGSNSGAPCKPLTVSQARRLALLAEVGGAGPEDVSRLNSMSPSRLGPLKLASE</sequence>
<protein>
    <submittedName>
        <fullName evidence="2">Uncharacterized protein</fullName>
    </submittedName>
</protein>
<feature type="compositionally biased region" description="Gly residues" evidence="1">
    <location>
        <begin position="398"/>
        <end position="418"/>
    </location>
</feature>
<dbReference type="STRING" id="33097.A0A150H202"/>
<organism evidence="2 3">
    <name type="scientific">Gonium pectorale</name>
    <name type="common">Green alga</name>
    <dbReference type="NCBI Taxonomy" id="33097"/>
    <lineage>
        <taxon>Eukaryota</taxon>
        <taxon>Viridiplantae</taxon>
        <taxon>Chlorophyta</taxon>
        <taxon>core chlorophytes</taxon>
        <taxon>Chlorophyceae</taxon>
        <taxon>CS clade</taxon>
        <taxon>Chlamydomonadales</taxon>
        <taxon>Volvocaceae</taxon>
        <taxon>Gonium</taxon>
    </lineage>
</organism>
<feature type="region of interest" description="Disordered" evidence="1">
    <location>
        <begin position="256"/>
        <end position="286"/>
    </location>
</feature>
<dbReference type="AlphaFoldDB" id="A0A150H202"/>
<evidence type="ECO:0000313" key="3">
    <source>
        <dbReference type="Proteomes" id="UP000075714"/>
    </source>
</evidence>
<dbReference type="Proteomes" id="UP000075714">
    <property type="component" value="Unassembled WGS sequence"/>
</dbReference>